<proteinExistence type="predicted"/>
<accession>A0A8S3A4T9</accession>
<evidence type="ECO:0000313" key="1">
    <source>
        <dbReference type="EMBL" id="CAF4570008.1"/>
    </source>
</evidence>
<gene>
    <name evidence="2" type="ORF">BYL167_LOCUS43293</name>
    <name evidence="1" type="ORF">GIL414_LOCUS37623</name>
</gene>
<protein>
    <submittedName>
        <fullName evidence="2">Uncharacterized protein</fullName>
    </submittedName>
</protein>
<dbReference type="AlphaFoldDB" id="A0A8S3A4T9"/>
<dbReference type="EMBL" id="CAJOBH010114685">
    <property type="protein sequence ID" value="CAF4679592.1"/>
    <property type="molecule type" value="Genomic_DNA"/>
</dbReference>
<dbReference type="Proteomes" id="UP000681967">
    <property type="component" value="Unassembled WGS sequence"/>
</dbReference>
<name>A0A8S3A4T9_9BILA</name>
<feature type="non-terminal residue" evidence="2">
    <location>
        <position position="1"/>
    </location>
</feature>
<evidence type="ECO:0000313" key="3">
    <source>
        <dbReference type="Proteomes" id="UP000681967"/>
    </source>
</evidence>
<dbReference type="EMBL" id="CAJOBJ010097150">
    <property type="protein sequence ID" value="CAF4570008.1"/>
    <property type="molecule type" value="Genomic_DNA"/>
</dbReference>
<sequence>VTHIEALSRAIDEELRHRITSSVSPSTLVNIVQSKGYIPSGFIASDLASLADNEQYKLFYTLMPTMTESNLALVDIAWDY</sequence>
<organism evidence="2 3">
    <name type="scientific">Rotaria magnacalcarata</name>
    <dbReference type="NCBI Taxonomy" id="392030"/>
    <lineage>
        <taxon>Eukaryota</taxon>
        <taxon>Metazoa</taxon>
        <taxon>Spiralia</taxon>
        <taxon>Gnathifera</taxon>
        <taxon>Rotifera</taxon>
        <taxon>Eurotatoria</taxon>
        <taxon>Bdelloidea</taxon>
        <taxon>Philodinida</taxon>
        <taxon>Philodinidae</taxon>
        <taxon>Rotaria</taxon>
    </lineage>
</organism>
<comment type="caution">
    <text evidence="2">The sequence shown here is derived from an EMBL/GenBank/DDBJ whole genome shotgun (WGS) entry which is preliminary data.</text>
</comment>
<reference evidence="2" key="1">
    <citation type="submission" date="2021-02" db="EMBL/GenBank/DDBJ databases">
        <authorList>
            <person name="Nowell W R."/>
        </authorList>
    </citation>
    <scope>NUCLEOTIDE SEQUENCE</scope>
</reference>
<evidence type="ECO:0000313" key="2">
    <source>
        <dbReference type="EMBL" id="CAF4679592.1"/>
    </source>
</evidence>
<dbReference type="Proteomes" id="UP000681720">
    <property type="component" value="Unassembled WGS sequence"/>
</dbReference>
<feature type="non-terminal residue" evidence="2">
    <location>
        <position position="80"/>
    </location>
</feature>